<feature type="compositionally biased region" description="Basic and acidic residues" evidence="1">
    <location>
        <begin position="9"/>
        <end position="25"/>
    </location>
</feature>
<accession>A0AAW1EQX6</accession>
<feature type="compositionally biased region" description="Basic and acidic residues" evidence="1">
    <location>
        <begin position="96"/>
        <end position="105"/>
    </location>
</feature>
<evidence type="ECO:0000313" key="2">
    <source>
        <dbReference type="EMBL" id="KAK9524786.1"/>
    </source>
</evidence>
<name>A0AAW1EQX6_ZOAVI</name>
<dbReference type="Proteomes" id="UP001488805">
    <property type="component" value="Unassembled WGS sequence"/>
</dbReference>
<dbReference type="PANTHER" id="PTHR28336">
    <property type="entry name" value="BA1-643"/>
    <property type="match status" value="1"/>
</dbReference>
<feature type="region of interest" description="Disordered" evidence="1">
    <location>
        <begin position="73"/>
        <end position="154"/>
    </location>
</feature>
<dbReference type="EMBL" id="JBCEZU010000145">
    <property type="protein sequence ID" value="KAK9524786.1"/>
    <property type="molecule type" value="Genomic_DNA"/>
</dbReference>
<feature type="compositionally biased region" description="Polar residues" evidence="1">
    <location>
        <begin position="83"/>
        <end position="93"/>
    </location>
</feature>
<organism evidence="2 3">
    <name type="scientific">Zoarces viviparus</name>
    <name type="common">Viviparous eelpout</name>
    <name type="synonym">Blennius viviparus</name>
    <dbReference type="NCBI Taxonomy" id="48416"/>
    <lineage>
        <taxon>Eukaryota</taxon>
        <taxon>Metazoa</taxon>
        <taxon>Chordata</taxon>
        <taxon>Craniata</taxon>
        <taxon>Vertebrata</taxon>
        <taxon>Euteleostomi</taxon>
        <taxon>Actinopterygii</taxon>
        <taxon>Neopterygii</taxon>
        <taxon>Teleostei</taxon>
        <taxon>Neoteleostei</taxon>
        <taxon>Acanthomorphata</taxon>
        <taxon>Eupercaria</taxon>
        <taxon>Perciformes</taxon>
        <taxon>Cottioidei</taxon>
        <taxon>Zoarcales</taxon>
        <taxon>Zoarcidae</taxon>
        <taxon>Zoarcinae</taxon>
        <taxon>Zoarces</taxon>
    </lineage>
</organism>
<evidence type="ECO:0000256" key="1">
    <source>
        <dbReference type="SAM" id="MobiDB-lite"/>
    </source>
</evidence>
<evidence type="ECO:0000313" key="3">
    <source>
        <dbReference type="Proteomes" id="UP001488805"/>
    </source>
</evidence>
<sequence length="419" mass="46290">MDANLHANKLVDEAESPHGKRSEHSLLDMLTETLRRLEAVRRCRDHLNGTVGGRRCTGDKPDRVTAWIGALREWAHRSPPGGSDQQRPPTTDTECNETRDPKAAEQPEDDNNPLNSYDPLESDSGHKQADGDGDDESHTMPSPGTEQASDTGFSSSVCNDVEEAEKEILVKSQGSEIKDCFSRESFPRGVLGASVNSTETSNELLIVLGSRDKQRSVLDKVTVRNQLHGLVSFELTENCDRLLVVRLLSPLRPCRLASLAEELKESVCCYAVTVVLRRRRDEPHAVLAAALPGRELGWELSKLRCPGLQRPLGDHRVRTINRPITVRVKLCEETDSQSPDSLSDSLLLWLSGELSEEDVALLVLSLRLRRSAAQLVKLRAWDSLSAQAFHVLAIAAGRTDLARELLLRQAAATRQVSLT</sequence>
<reference evidence="2 3" key="1">
    <citation type="journal article" date="2024" name="Genome Biol. Evol.">
        <title>Chromosome-level genome assembly of the viviparous eelpout Zoarces viviparus.</title>
        <authorList>
            <person name="Fuhrmann N."/>
            <person name="Brasseur M.V."/>
            <person name="Bakowski C.E."/>
            <person name="Podsiadlowski L."/>
            <person name="Prost S."/>
            <person name="Krehenwinkel H."/>
            <person name="Mayer C."/>
        </authorList>
    </citation>
    <scope>NUCLEOTIDE SEQUENCE [LARGE SCALE GENOMIC DNA]</scope>
    <source>
        <strain evidence="2">NO-MEL_2022_Ind0_liver</strain>
    </source>
</reference>
<feature type="region of interest" description="Disordered" evidence="1">
    <location>
        <begin position="1"/>
        <end position="25"/>
    </location>
</feature>
<proteinExistence type="predicted"/>
<protein>
    <submittedName>
        <fullName evidence="2">Uncharacterized protein</fullName>
    </submittedName>
</protein>
<comment type="caution">
    <text evidence="2">The sequence shown here is derived from an EMBL/GenBank/DDBJ whole genome shotgun (WGS) entry which is preliminary data.</text>
</comment>
<keyword evidence="3" id="KW-1185">Reference proteome</keyword>
<feature type="compositionally biased region" description="Polar residues" evidence="1">
    <location>
        <begin position="139"/>
        <end position="154"/>
    </location>
</feature>
<dbReference type="AlphaFoldDB" id="A0AAW1EQX6"/>
<gene>
    <name evidence="2" type="ORF">VZT92_017153</name>
</gene>
<dbReference type="PANTHER" id="PTHR28336:SF4">
    <property type="entry name" value="DEATH DOMAIN-CONTAINING PROTEIN 1"/>
    <property type="match status" value="1"/>
</dbReference>